<evidence type="ECO:0000313" key="2">
    <source>
        <dbReference type="Proteomes" id="UP000642819"/>
    </source>
</evidence>
<evidence type="ECO:0000313" key="1">
    <source>
        <dbReference type="EMBL" id="GHD04511.1"/>
    </source>
</evidence>
<organism evidence="1 2">
    <name type="scientific">Zhihengliuella salsuginis</name>
    <dbReference type="NCBI Taxonomy" id="578222"/>
    <lineage>
        <taxon>Bacteria</taxon>
        <taxon>Bacillati</taxon>
        <taxon>Actinomycetota</taxon>
        <taxon>Actinomycetes</taxon>
        <taxon>Micrococcales</taxon>
        <taxon>Micrococcaceae</taxon>
        <taxon>Zhihengliuella</taxon>
    </lineage>
</organism>
<evidence type="ECO:0008006" key="3">
    <source>
        <dbReference type="Google" id="ProtNLM"/>
    </source>
</evidence>
<keyword evidence="2" id="KW-1185">Reference proteome</keyword>
<proteinExistence type="predicted"/>
<reference evidence="2" key="1">
    <citation type="journal article" date="2019" name="Int. J. Syst. Evol. Microbiol.">
        <title>The Global Catalogue of Microorganisms (GCM) 10K type strain sequencing project: providing services to taxonomists for standard genome sequencing and annotation.</title>
        <authorList>
            <consortium name="The Broad Institute Genomics Platform"/>
            <consortium name="The Broad Institute Genome Sequencing Center for Infectious Disease"/>
            <person name="Wu L."/>
            <person name="Ma J."/>
        </authorList>
    </citation>
    <scope>NUCLEOTIDE SEQUENCE [LARGE SCALE GENOMIC DNA]</scope>
    <source>
        <strain evidence="2">KCTC 19466</strain>
    </source>
</reference>
<dbReference type="RefSeq" id="WP_189349217.1">
    <property type="nucleotide sequence ID" value="NZ_BMXK01000004.1"/>
</dbReference>
<protein>
    <recommendedName>
        <fullName evidence="3">Apea-like HEPN domain-containing protein</fullName>
    </recommendedName>
</protein>
<sequence>MADTGKSSKPRTSRIIGQDIYATHIATRLQDFFLASAPWQRRLWEAGTLSTLTELLDASRWQSEGVLHPAAIKNLAADLGTLMATDPGIGGPKKTELINAELSTNVPYGSEHWQSLEQLTKQTKRQYLKFWRDAIDSNSPPGAERAARAVAATLLDTGYSMTMLHGWITDHIQNCVPLGEMLESADALRRQKPTNFTVAIPFTSMPRANVARSNPAWQDAPAIKLWLGDSRKALTKGVYFMGGFRYVLSAMDEHSALQEASAIRGRILARSSFVPGYRNIASAGIVWILNHATGATRQFPLEEVHRGIFLHSLGAGDRVHAVGSTVSRLDDALELASSLNNSSSPGQPIVNGWSALEGLLFTSENPLDVKKGRGFVATSRAALLATCSWPRAELTSLSYSKRQDVTALDLRLEGAASNHERCGHLLQQLRATGNLSLSDPRDRAAQERMLQLIKDKSGTLTAVKLQMELAFRRLYRNRNIVVHGGAASAQTLAVAVRTTAPLVGAVLDRLVHAQLTDGVEPLSLAARAELSLKKVGLGAGPPVHSLLE</sequence>
<dbReference type="EMBL" id="BMXK01000004">
    <property type="protein sequence ID" value="GHD04511.1"/>
    <property type="molecule type" value="Genomic_DNA"/>
</dbReference>
<accession>A0ABQ3GH43</accession>
<dbReference type="Proteomes" id="UP000642819">
    <property type="component" value="Unassembled WGS sequence"/>
</dbReference>
<gene>
    <name evidence="1" type="ORF">GCM10008096_11960</name>
</gene>
<name>A0ABQ3GH43_9MICC</name>
<comment type="caution">
    <text evidence="1">The sequence shown here is derived from an EMBL/GenBank/DDBJ whole genome shotgun (WGS) entry which is preliminary data.</text>
</comment>